<dbReference type="AlphaFoldDB" id="A0A2S5JHJ1"/>
<reference evidence="2 3" key="1">
    <citation type="submission" date="2018-01" db="EMBL/GenBank/DDBJ databases">
        <title>Genomic Encyclopedia of Archaeal and Bacterial Type Strains, Phase II (KMG-II): from individual species to whole genera.</title>
        <authorList>
            <person name="Goeker M."/>
        </authorList>
    </citation>
    <scope>NUCLEOTIDE SEQUENCE [LARGE SCALE GENOMIC DNA]</scope>
    <source>
        <strain evidence="2 3">DSM 12048</strain>
    </source>
</reference>
<keyword evidence="3" id="KW-1185">Reference proteome</keyword>
<evidence type="ECO:0000256" key="1">
    <source>
        <dbReference type="SAM" id="SignalP"/>
    </source>
</evidence>
<dbReference type="Proteomes" id="UP000239736">
    <property type="component" value="Unassembled WGS sequence"/>
</dbReference>
<accession>A0A2S5JHJ1</accession>
<organism evidence="2 3">
    <name type="scientific">Albidovulum inexpectatum</name>
    <dbReference type="NCBI Taxonomy" id="196587"/>
    <lineage>
        <taxon>Bacteria</taxon>
        <taxon>Pseudomonadati</taxon>
        <taxon>Pseudomonadota</taxon>
        <taxon>Alphaproteobacteria</taxon>
        <taxon>Rhodobacterales</taxon>
        <taxon>Paracoccaceae</taxon>
        <taxon>Albidovulum</taxon>
    </lineage>
</organism>
<feature type="chain" id="PRO_5015503057" description="DUF3047 family protein" evidence="1">
    <location>
        <begin position="27"/>
        <end position="221"/>
    </location>
</feature>
<evidence type="ECO:0008006" key="4">
    <source>
        <dbReference type="Google" id="ProtNLM"/>
    </source>
</evidence>
<dbReference type="Pfam" id="PF11249">
    <property type="entry name" value="DUF3047"/>
    <property type="match status" value="1"/>
</dbReference>
<protein>
    <recommendedName>
        <fullName evidence="4">DUF3047 family protein</fullName>
    </recommendedName>
</protein>
<keyword evidence="1" id="KW-0732">Signal</keyword>
<dbReference type="InterPro" id="IPR021409">
    <property type="entry name" value="DUF3047"/>
</dbReference>
<dbReference type="RefSeq" id="WP_245873121.1">
    <property type="nucleotide sequence ID" value="NZ_PRDS01000004.1"/>
</dbReference>
<evidence type="ECO:0000313" key="2">
    <source>
        <dbReference type="EMBL" id="PPB80922.1"/>
    </source>
</evidence>
<name>A0A2S5JHJ1_9RHOB</name>
<dbReference type="EMBL" id="PRDS01000004">
    <property type="protein sequence ID" value="PPB80922.1"/>
    <property type="molecule type" value="Genomic_DNA"/>
</dbReference>
<feature type="signal peptide" evidence="1">
    <location>
        <begin position="1"/>
        <end position="26"/>
    </location>
</feature>
<gene>
    <name evidence="2" type="ORF">LV82_01655</name>
</gene>
<proteinExistence type="predicted"/>
<sequence length="221" mass="24013">MHRRQILRMTLLAACAACVTAGHAGAAPVSFDAGWKEQKFRLFSSNTYKARGARLDVISDGTVSMLWRPVDRADWSARRASWRWNVTRSVPATDLTRKGGDDRNLALYFVFLPQAEAERLAGSGSIRSLLQNPEARVLVYVWGGAHRRGQILPSPYLDRRGKTVILRSSGTGSHAESVDLAADHARAFGTPPGALVGLAVSADSDDTASAIRATIEQLELD</sequence>
<evidence type="ECO:0000313" key="3">
    <source>
        <dbReference type="Proteomes" id="UP000239736"/>
    </source>
</evidence>
<comment type="caution">
    <text evidence="2">The sequence shown here is derived from an EMBL/GenBank/DDBJ whole genome shotgun (WGS) entry which is preliminary data.</text>
</comment>